<dbReference type="PANTHER" id="PTHR42946:SF1">
    <property type="entry name" value="PHOSPHOGLUCOMUTASE (ALPHA-D-GLUCOSE-1,6-BISPHOSPHATE-DEPENDENT)"/>
    <property type="match status" value="1"/>
</dbReference>
<evidence type="ECO:0000256" key="3">
    <source>
        <dbReference type="ARBA" id="ARBA00022553"/>
    </source>
</evidence>
<proteinExistence type="inferred from homology"/>
<dbReference type="InterPro" id="IPR005844">
    <property type="entry name" value="A-D-PHexomutase_a/b/a-I"/>
</dbReference>
<keyword evidence="3" id="KW-0597">Phosphoprotein</keyword>
<dbReference type="Pfam" id="PF02880">
    <property type="entry name" value="PGM_PMM_III"/>
    <property type="match status" value="1"/>
</dbReference>
<dbReference type="GO" id="GO:0005975">
    <property type="term" value="P:carbohydrate metabolic process"/>
    <property type="evidence" value="ECO:0007669"/>
    <property type="project" value="InterPro"/>
</dbReference>
<dbReference type="FunFam" id="3.40.120.10:FF:000001">
    <property type="entry name" value="Phosphoglucosamine mutase"/>
    <property type="match status" value="1"/>
</dbReference>
<keyword evidence="4" id="KW-0479">Metal-binding</keyword>
<reference evidence="10 11" key="1">
    <citation type="submission" date="2017-10" db="EMBL/GenBank/DDBJ databases">
        <title>Novel microbial diversity and functional potential in the marine mammal oral microbiome.</title>
        <authorList>
            <person name="Dudek N.K."/>
            <person name="Sun C.L."/>
            <person name="Burstein D."/>
            <person name="Kantor R.S."/>
            <person name="Aliaga Goltsman D.S."/>
            <person name="Bik E.M."/>
            <person name="Thomas B.C."/>
            <person name="Banfield J.F."/>
            <person name="Relman D.A."/>
        </authorList>
    </citation>
    <scope>NUCLEOTIDE SEQUENCE [LARGE SCALE GENOMIC DNA]</scope>
    <source>
        <strain evidence="10">DOLJORAL78_61_10</strain>
    </source>
</reference>
<keyword evidence="6" id="KW-0413">Isomerase</keyword>
<evidence type="ECO:0000256" key="2">
    <source>
        <dbReference type="ARBA" id="ARBA00010231"/>
    </source>
</evidence>
<evidence type="ECO:0000256" key="1">
    <source>
        <dbReference type="ARBA" id="ARBA00001946"/>
    </source>
</evidence>
<dbReference type="InterPro" id="IPR005846">
    <property type="entry name" value="A-D-PHexomutase_a/b/a-III"/>
</dbReference>
<accession>A0A2G6K6A5</accession>
<dbReference type="GO" id="GO:0006048">
    <property type="term" value="P:UDP-N-acetylglucosamine biosynthetic process"/>
    <property type="evidence" value="ECO:0007669"/>
    <property type="project" value="TreeGrafter"/>
</dbReference>
<dbReference type="GO" id="GO:0008966">
    <property type="term" value="F:phosphoglucosamine mutase activity"/>
    <property type="evidence" value="ECO:0007669"/>
    <property type="project" value="TreeGrafter"/>
</dbReference>
<dbReference type="InterPro" id="IPR050060">
    <property type="entry name" value="Phosphoglucosamine_mutase"/>
</dbReference>
<comment type="similarity">
    <text evidence="2">Belongs to the phosphohexose mutase family.</text>
</comment>
<dbReference type="AlphaFoldDB" id="A0A2G6K6A5"/>
<dbReference type="GO" id="GO:0009252">
    <property type="term" value="P:peptidoglycan biosynthetic process"/>
    <property type="evidence" value="ECO:0007669"/>
    <property type="project" value="TreeGrafter"/>
</dbReference>
<dbReference type="EMBL" id="PDSL01000104">
    <property type="protein sequence ID" value="PIE31203.1"/>
    <property type="molecule type" value="Genomic_DNA"/>
</dbReference>
<comment type="cofactor">
    <cofactor evidence="1">
        <name>Mg(2+)</name>
        <dbReference type="ChEBI" id="CHEBI:18420"/>
    </cofactor>
</comment>
<dbReference type="Pfam" id="PF02878">
    <property type="entry name" value="PGM_PMM_I"/>
    <property type="match status" value="1"/>
</dbReference>
<dbReference type="Pfam" id="PF02879">
    <property type="entry name" value="PGM_PMM_II"/>
    <property type="match status" value="1"/>
</dbReference>
<dbReference type="Proteomes" id="UP000230914">
    <property type="component" value="Unassembled WGS sequence"/>
</dbReference>
<feature type="domain" description="Alpha-D-phosphohexomutase alpha/beta/alpha" evidence="8">
    <location>
        <begin position="145"/>
        <end position="242"/>
    </location>
</feature>
<dbReference type="FunFam" id="3.40.120.10:FF:000003">
    <property type="entry name" value="Phosphoglucosamine mutase"/>
    <property type="match status" value="1"/>
</dbReference>
<evidence type="ECO:0000313" key="10">
    <source>
        <dbReference type="EMBL" id="PIE31203.1"/>
    </source>
</evidence>
<evidence type="ECO:0000259" key="8">
    <source>
        <dbReference type="Pfam" id="PF02879"/>
    </source>
</evidence>
<evidence type="ECO:0000256" key="4">
    <source>
        <dbReference type="ARBA" id="ARBA00022723"/>
    </source>
</evidence>
<feature type="non-terminal residue" evidence="10">
    <location>
        <position position="301"/>
    </location>
</feature>
<dbReference type="GO" id="GO:0004615">
    <property type="term" value="F:phosphomannomutase activity"/>
    <property type="evidence" value="ECO:0007669"/>
    <property type="project" value="TreeGrafter"/>
</dbReference>
<evidence type="ECO:0000313" key="11">
    <source>
        <dbReference type="Proteomes" id="UP000230914"/>
    </source>
</evidence>
<protein>
    <submittedName>
        <fullName evidence="10">Phosphoglucosamine mutase</fullName>
    </submittedName>
</protein>
<dbReference type="PRINTS" id="PR00509">
    <property type="entry name" value="PGMPMM"/>
</dbReference>
<sequence length="301" mass="30821">MRFGTDGVRGRANTELTAAFALQLGRATARVLDASIAVVGGDSRISTPMLESAFVAGLAAEGVEVHQLGVTPTPAVAHEAARLGAMGAVVSASHNPYHDNGIKIFAPGGTKLPDETERQIEACLADLDAPGGEPGLIQGRGGAEEAYISHLLSALKGRSLAGLKVVVDTAHGAASHLAHQVFAAAGAELTVINDQPDGFNINLACGATAPQGLQDAVVATGADIGLALDGDADRMIAVDDRGRVVDGDHIIALCATDLRDRGQLHDNTVVVTVMTNLGFRLAMNEAGISVVDTAVGDRYVL</sequence>
<feature type="domain" description="Alpha-D-phosphohexomutase alpha/beta/alpha" evidence="7">
    <location>
        <begin position="2"/>
        <end position="126"/>
    </location>
</feature>
<gene>
    <name evidence="10" type="ORF">CSA55_06195</name>
</gene>
<keyword evidence="5" id="KW-0460">Magnesium</keyword>
<dbReference type="SUPFAM" id="SSF53738">
    <property type="entry name" value="Phosphoglucomutase, first 3 domains"/>
    <property type="match status" value="3"/>
</dbReference>
<dbReference type="GO" id="GO:0046872">
    <property type="term" value="F:metal ion binding"/>
    <property type="evidence" value="ECO:0007669"/>
    <property type="project" value="UniProtKB-KW"/>
</dbReference>
<evidence type="ECO:0000259" key="7">
    <source>
        <dbReference type="Pfam" id="PF02878"/>
    </source>
</evidence>
<evidence type="ECO:0000256" key="6">
    <source>
        <dbReference type="ARBA" id="ARBA00023235"/>
    </source>
</evidence>
<feature type="domain" description="Alpha-D-phosphohexomutase alpha/beta/alpha" evidence="9">
    <location>
        <begin position="246"/>
        <end position="301"/>
    </location>
</feature>
<dbReference type="InterPro" id="IPR005841">
    <property type="entry name" value="Alpha-D-phosphohexomutase_SF"/>
</dbReference>
<comment type="caution">
    <text evidence="10">The sequence shown here is derived from an EMBL/GenBank/DDBJ whole genome shotgun (WGS) entry which is preliminary data.</text>
</comment>
<dbReference type="PANTHER" id="PTHR42946">
    <property type="entry name" value="PHOSPHOHEXOSE MUTASE"/>
    <property type="match status" value="1"/>
</dbReference>
<evidence type="ECO:0000259" key="9">
    <source>
        <dbReference type="Pfam" id="PF02880"/>
    </source>
</evidence>
<dbReference type="InterPro" id="IPR005845">
    <property type="entry name" value="A-D-PHexomutase_a/b/a-II"/>
</dbReference>
<dbReference type="Gene3D" id="3.40.120.10">
    <property type="entry name" value="Alpha-D-Glucose-1,6-Bisphosphate, subunit A, domain 3"/>
    <property type="match status" value="3"/>
</dbReference>
<dbReference type="GO" id="GO:0005829">
    <property type="term" value="C:cytosol"/>
    <property type="evidence" value="ECO:0007669"/>
    <property type="project" value="TreeGrafter"/>
</dbReference>
<name>A0A2G6K6A5_9ACTN</name>
<organism evidence="10 11">
    <name type="scientific">Ilumatobacter coccineus</name>
    <dbReference type="NCBI Taxonomy" id="467094"/>
    <lineage>
        <taxon>Bacteria</taxon>
        <taxon>Bacillati</taxon>
        <taxon>Actinomycetota</taxon>
        <taxon>Acidimicrobiia</taxon>
        <taxon>Acidimicrobiales</taxon>
        <taxon>Ilumatobacteraceae</taxon>
        <taxon>Ilumatobacter</taxon>
    </lineage>
</organism>
<evidence type="ECO:0000256" key="5">
    <source>
        <dbReference type="ARBA" id="ARBA00022842"/>
    </source>
</evidence>
<dbReference type="InterPro" id="IPR016055">
    <property type="entry name" value="A-D-PHexomutase_a/b/a-I/II/III"/>
</dbReference>